<sequence length="85" mass="9652">MAEFEAALLRSPKQATEGQYARVHTPDEIERRRGRPVGSTAAVRKSATTIRLDEEVLAAFRATGRGWQTRMNDALKDWLKTHQMI</sequence>
<protein>
    <submittedName>
        <fullName evidence="2">Putative toxin-antitoxin system, antitoxin component, ribbon-helix-helix domain protein</fullName>
    </submittedName>
</protein>
<accession>D4X6M3</accession>
<evidence type="ECO:0000256" key="1">
    <source>
        <dbReference type="SAM" id="MobiDB-lite"/>
    </source>
</evidence>
<proteinExistence type="predicted"/>
<dbReference type="OrthoDB" id="9796641at2"/>
<gene>
    <name evidence="2" type="ORF">HMPREF0004_1120</name>
</gene>
<dbReference type="HOGENOM" id="CLU_140900_5_0_4"/>
<organism evidence="2 3">
    <name type="scientific">Achromobacter piechaudii ATCC 43553</name>
    <dbReference type="NCBI Taxonomy" id="742159"/>
    <lineage>
        <taxon>Bacteria</taxon>
        <taxon>Pseudomonadati</taxon>
        <taxon>Pseudomonadota</taxon>
        <taxon>Betaproteobacteria</taxon>
        <taxon>Burkholderiales</taxon>
        <taxon>Alcaligenaceae</taxon>
        <taxon>Achromobacter</taxon>
    </lineage>
</organism>
<reference evidence="3" key="1">
    <citation type="submission" date="2010-03" db="EMBL/GenBank/DDBJ databases">
        <title>Complete sequence of Mobiluncus curtisii ATCC 43063.</title>
        <authorList>
            <person name="Muzny D."/>
            <person name="Qin X."/>
            <person name="Deng J."/>
            <person name="Jiang H."/>
            <person name="Liu Y."/>
            <person name="Qu J."/>
            <person name="Song X.-Z."/>
            <person name="Zhang L."/>
            <person name="Thornton R."/>
            <person name="Coyle M."/>
            <person name="Francisco L."/>
            <person name="Jackson L."/>
            <person name="Javaid M."/>
            <person name="Korchina V."/>
            <person name="Kovar C."/>
            <person name="Mata R."/>
            <person name="Mathew T."/>
            <person name="Ngo R."/>
            <person name="Nguyen L."/>
            <person name="Nguyen N."/>
            <person name="Okwuonu G."/>
            <person name="Ongeri F."/>
            <person name="Pham C."/>
            <person name="Simmons D."/>
            <person name="Wilczek-Boney K."/>
            <person name="Hale W."/>
            <person name="Jakkamsetti A."/>
            <person name="Pham P."/>
            <person name="Ruth R."/>
            <person name="San Lucas F."/>
            <person name="Warren J."/>
            <person name="Zhang J."/>
            <person name="Zhao Z."/>
            <person name="Zhou C."/>
            <person name="Zhu D."/>
            <person name="Lee S."/>
            <person name="Bess C."/>
            <person name="Blankenburg K."/>
            <person name="Forbes L."/>
            <person name="Fu Q."/>
            <person name="Gubbala S."/>
            <person name="Hirani K."/>
            <person name="Jayaseelan J.C."/>
            <person name="Lara F."/>
            <person name="Munidasa M."/>
            <person name="Palculict T."/>
            <person name="Patil S."/>
            <person name="Pu L.-L."/>
            <person name="Saada N."/>
            <person name="Tang L."/>
            <person name="Weissenberger G."/>
            <person name="Zhu Y."/>
            <person name="Hemphill L."/>
            <person name="Shang Y."/>
            <person name="Youmans B."/>
            <person name="Ayvaz T."/>
            <person name="Ross M."/>
            <person name="Santibanez J."/>
            <person name="Aqrawi P."/>
            <person name="Gross S."/>
            <person name="Joshi V."/>
            <person name="Fowler G."/>
            <person name="Nazareth L."/>
            <person name="Reid J."/>
            <person name="Worley K."/>
            <person name="Petrosino J."/>
            <person name="Highlander S."/>
            <person name="Gibbs R."/>
            <person name="Gibbs R."/>
        </authorList>
    </citation>
    <scope>NUCLEOTIDE SEQUENCE [LARGE SCALE GENOMIC DNA]</scope>
    <source>
        <strain evidence="3">ATCC 43553</strain>
    </source>
</reference>
<dbReference type="InterPro" id="IPR025528">
    <property type="entry name" value="BrnA_antitoxin"/>
</dbReference>
<feature type="region of interest" description="Disordered" evidence="1">
    <location>
        <begin position="1"/>
        <end position="21"/>
    </location>
</feature>
<dbReference type="eggNOG" id="COG3514">
    <property type="taxonomic scope" value="Bacteria"/>
</dbReference>
<dbReference type="RefSeq" id="WP_006217093.1">
    <property type="nucleotide sequence ID" value="NZ_GG770409.1"/>
</dbReference>
<name>D4X6M3_9BURK</name>
<dbReference type="Proteomes" id="UP000004510">
    <property type="component" value="Unassembled WGS sequence"/>
</dbReference>
<dbReference type="Pfam" id="PF14384">
    <property type="entry name" value="BrnA_antitoxin"/>
    <property type="match status" value="1"/>
</dbReference>
<dbReference type="AlphaFoldDB" id="D4X6M3"/>
<dbReference type="PATRIC" id="fig|742159.3.peg.1993"/>
<dbReference type="EMBL" id="ADMS01000025">
    <property type="protein sequence ID" value="EFF77551.1"/>
    <property type="molecule type" value="Genomic_DNA"/>
</dbReference>
<comment type="caution">
    <text evidence="2">The sequence shown here is derived from an EMBL/GenBank/DDBJ whole genome shotgun (WGS) entry which is preliminary data.</text>
</comment>
<evidence type="ECO:0000313" key="2">
    <source>
        <dbReference type="EMBL" id="EFF77551.1"/>
    </source>
</evidence>
<evidence type="ECO:0000313" key="3">
    <source>
        <dbReference type="Proteomes" id="UP000004510"/>
    </source>
</evidence>